<dbReference type="InterPro" id="IPR050740">
    <property type="entry name" value="Aldehyde_DH_Superfamily"/>
</dbReference>
<keyword evidence="6" id="KW-1185">Reference proteome</keyword>
<dbReference type="EC" id="1.2.1.79" evidence="5"/>
<gene>
    <name evidence="5" type="ORF">AB0H72_18210</name>
</gene>
<evidence type="ECO:0000256" key="1">
    <source>
        <dbReference type="ARBA" id="ARBA00023002"/>
    </source>
</evidence>
<accession>A0ABV3FA90</accession>
<keyword evidence="1 3" id="KW-0560">Oxidoreductase</keyword>
<comment type="caution">
    <text evidence="5">The sequence shown here is derived from an EMBL/GenBank/DDBJ whole genome shotgun (WGS) entry which is preliminary data.</text>
</comment>
<evidence type="ECO:0000256" key="3">
    <source>
        <dbReference type="RuleBase" id="RU003345"/>
    </source>
</evidence>
<dbReference type="InterPro" id="IPR029510">
    <property type="entry name" value="Ald_DH_CS_GLU"/>
</dbReference>
<dbReference type="PANTHER" id="PTHR43353">
    <property type="entry name" value="SUCCINATE-SEMIALDEHYDE DEHYDROGENASE, MITOCHONDRIAL"/>
    <property type="match status" value="1"/>
</dbReference>
<dbReference type="GO" id="GO:0036243">
    <property type="term" value="F:succinate-semialdehyde dehydrogenase (NADP+) activity"/>
    <property type="evidence" value="ECO:0007669"/>
    <property type="project" value="UniProtKB-EC"/>
</dbReference>
<evidence type="ECO:0000313" key="5">
    <source>
        <dbReference type="EMBL" id="MEV0364629.1"/>
    </source>
</evidence>
<evidence type="ECO:0000256" key="2">
    <source>
        <dbReference type="PROSITE-ProRule" id="PRU10007"/>
    </source>
</evidence>
<dbReference type="NCBIfam" id="NF006916">
    <property type="entry name" value="PRK09407.1"/>
    <property type="match status" value="1"/>
</dbReference>
<dbReference type="Pfam" id="PF00171">
    <property type="entry name" value="Aldedh"/>
    <property type="match status" value="1"/>
</dbReference>
<dbReference type="EMBL" id="JBFAIH010000010">
    <property type="protein sequence ID" value="MEV0364629.1"/>
    <property type="molecule type" value="Genomic_DNA"/>
</dbReference>
<dbReference type="RefSeq" id="WP_357979886.1">
    <property type="nucleotide sequence ID" value="NZ_JBFAIH010000010.1"/>
</dbReference>
<name>A0ABV3FA90_9NOCA</name>
<dbReference type="Gene3D" id="3.40.309.10">
    <property type="entry name" value="Aldehyde Dehydrogenase, Chain A, domain 2"/>
    <property type="match status" value="1"/>
</dbReference>
<organism evidence="5 6">
    <name type="scientific">Nocardia fusca</name>
    <dbReference type="NCBI Taxonomy" id="941183"/>
    <lineage>
        <taxon>Bacteria</taxon>
        <taxon>Bacillati</taxon>
        <taxon>Actinomycetota</taxon>
        <taxon>Actinomycetes</taxon>
        <taxon>Mycobacteriales</taxon>
        <taxon>Nocardiaceae</taxon>
        <taxon>Nocardia</taxon>
    </lineage>
</organism>
<evidence type="ECO:0000313" key="6">
    <source>
        <dbReference type="Proteomes" id="UP001551658"/>
    </source>
</evidence>
<dbReference type="InterPro" id="IPR016162">
    <property type="entry name" value="Ald_DH_N"/>
</dbReference>
<sequence length="529" mass="56521">MTDVLHRPTEQPTDPSTVDVLSRPYIAKLLDGIGGSASSVTTTAAFTGQPLVEVPQCTAADVEVAFDRARAAQREWASVPVRKRAKLFTTLHDLMLDRHAEALDLIQFETGKSRLHALEEILDGVGSTLYYARRAPKLLAPKRRAGAIPLFTQTREVYHPKGVVTTITPWNYPLALTMDVVPALLAGNAVVHKPDNETALSSLWPRMLLIEAGLPADLWQVTLGGPADIGNTLIDNADFVGFTGSTAAGKIIARRAAANLIGCSLELGGKNPMLVLADADLEKTAATAVRGCFTSAGQLCVSIERIYADSTIYSDFVARFGAKVRALDLSADRTFSSAIGTLSSSAQLRRVSDHVDDAVAAGAVVVAGGRARPDLGPYFYEPTVLTDVPPTAKLYREETFGPVVSIAPFDTEQQAITLVNDTEYGLNAAVFSKDVAHARRVAARIHAGTVNINEGYAAAYGSQDSPMGGMKHSGTGRRHSSIGLMKYVEPQTVSVQHGPGFEPAFGRTPAQHATILVGATKAMKRLRIR</sequence>
<reference evidence="5 6" key="1">
    <citation type="submission" date="2024-06" db="EMBL/GenBank/DDBJ databases">
        <title>The Natural Products Discovery Center: Release of the First 8490 Sequenced Strains for Exploring Actinobacteria Biosynthetic Diversity.</title>
        <authorList>
            <person name="Kalkreuter E."/>
            <person name="Kautsar S.A."/>
            <person name="Yang D."/>
            <person name="Bader C.D."/>
            <person name="Teijaro C.N."/>
            <person name="Fluegel L."/>
            <person name="Davis C.M."/>
            <person name="Simpson J.R."/>
            <person name="Lauterbach L."/>
            <person name="Steele A.D."/>
            <person name="Gui C."/>
            <person name="Meng S."/>
            <person name="Li G."/>
            <person name="Viehrig K."/>
            <person name="Ye F."/>
            <person name="Su P."/>
            <person name="Kiefer A.F."/>
            <person name="Nichols A."/>
            <person name="Cepeda A.J."/>
            <person name="Yan W."/>
            <person name="Fan B."/>
            <person name="Jiang Y."/>
            <person name="Adhikari A."/>
            <person name="Zheng C.-J."/>
            <person name="Schuster L."/>
            <person name="Cowan T.M."/>
            <person name="Smanski M.J."/>
            <person name="Chevrette M.G."/>
            <person name="De Carvalho L.P.S."/>
            <person name="Shen B."/>
        </authorList>
    </citation>
    <scope>NUCLEOTIDE SEQUENCE [LARGE SCALE GENOMIC DNA]</scope>
    <source>
        <strain evidence="5 6">NPDC050671</strain>
    </source>
</reference>
<feature type="domain" description="Aldehyde dehydrogenase" evidence="4">
    <location>
        <begin position="40"/>
        <end position="493"/>
    </location>
</feature>
<dbReference type="InterPro" id="IPR015590">
    <property type="entry name" value="Aldehyde_DH_dom"/>
</dbReference>
<protein>
    <submittedName>
        <fullName evidence="5">Succinic semialdehyde dehydrogenase</fullName>
        <ecNumber evidence="5">1.2.1.79</ecNumber>
    </submittedName>
</protein>
<dbReference type="Proteomes" id="UP001551658">
    <property type="component" value="Unassembled WGS sequence"/>
</dbReference>
<dbReference type="InterPro" id="IPR016161">
    <property type="entry name" value="Ald_DH/histidinol_DH"/>
</dbReference>
<dbReference type="Gene3D" id="3.40.605.10">
    <property type="entry name" value="Aldehyde Dehydrogenase, Chain A, domain 1"/>
    <property type="match status" value="1"/>
</dbReference>
<feature type="active site" evidence="2">
    <location>
        <position position="266"/>
    </location>
</feature>
<dbReference type="InterPro" id="IPR016163">
    <property type="entry name" value="Ald_DH_C"/>
</dbReference>
<proteinExistence type="inferred from homology"/>
<dbReference type="PANTHER" id="PTHR43353:SF5">
    <property type="entry name" value="SUCCINATE-SEMIALDEHYDE DEHYDROGENASE, MITOCHONDRIAL"/>
    <property type="match status" value="1"/>
</dbReference>
<comment type="similarity">
    <text evidence="3">Belongs to the aldehyde dehydrogenase family.</text>
</comment>
<dbReference type="SUPFAM" id="SSF53720">
    <property type="entry name" value="ALDH-like"/>
    <property type="match status" value="1"/>
</dbReference>
<dbReference type="PROSITE" id="PS00687">
    <property type="entry name" value="ALDEHYDE_DEHYDR_GLU"/>
    <property type="match status" value="1"/>
</dbReference>
<evidence type="ECO:0000259" key="4">
    <source>
        <dbReference type="Pfam" id="PF00171"/>
    </source>
</evidence>